<dbReference type="GO" id="GO:0032991">
    <property type="term" value="C:protein-containing complex"/>
    <property type="evidence" value="ECO:0007669"/>
    <property type="project" value="UniProtKB-ARBA"/>
</dbReference>
<dbReference type="GO" id="GO:0051754">
    <property type="term" value="P:meiotic sister chromatid cohesion, centromeric"/>
    <property type="evidence" value="ECO:0007669"/>
    <property type="project" value="TreeGrafter"/>
</dbReference>
<name>A0A367KYF6_RHIST</name>
<sequence>MSEEEQEIKRKQLIASIPEVADIDCYKENIKPRRQERMKMFEAGNVEFEERLKASDEQDDPLAIHLEYIKWTIEMSPSDDTQLMRLLKDATTQFVNELRYKYDPRYLKMWLEYATLLDSPAQIYTYLMSMDIGQSLALFYDEYATFLEGDQRYKEAEDIYEKGIERQAVPLARLEKNYNMFKIRMEERRERGMVRQQPNHMKQMNALAATGYRVMLGDKADGRSKAHTNFSGFGSKKKSPAISSFEVYTGESTSHIPTPGLPTFHKTENQMIKETFAGATLPKRSAPIPVQTNPKFTVYQDPEDSPITSLNRPKMPLDEDTMSYKKQRTMNPVLERLAQRFMRNRKNYLQTKDSKGNTEYICVLNTFKQDTSHEENRLELSIRDEENRLRMDKSEAEKFELSTKEELTAETRGAIESLDKIFYVKELQNEEDLTWTNYIQKFEPVKRETASEND</sequence>
<dbReference type="GO" id="GO:0004672">
    <property type="term" value="F:protein kinase activity"/>
    <property type="evidence" value="ECO:0007669"/>
    <property type="project" value="TreeGrafter"/>
</dbReference>
<reference evidence="3 4" key="1">
    <citation type="journal article" date="2018" name="G3 (Bethesda)">
        <title>Phylogenetic and Phylogenomic Definition of Rhizopus Species.</title>
        <authorList>
            <person name="Gryganskyi A.P."/>
            <person name="Golan J."/>
            <person name="Dolatabadi S."/>
            <person name="Mondo S."/>
            <person name="Robb S."/>
            <person name="Idnurm A."/>
            <person name="Muszewska A."/>
            <person name="Steczkiewicz K."/>
            <person name="Masonjones S."/>
            <person name="Liao H.L."/>
            <person name="Gajdeczka M.T."/>
            <person name="Anike F."/>
            <person name="Vuek A."/>
            <person name="Anishchenko I.M."/>
            <person name="Voigt K."/>
            <person name="de Hoog G.S."/>
            <person name="Smith M.E."/>
            <person name="Heitman J."/>
            <person name="Vilgalys R."/>
            <person name="Stajich J.E."/>
        </authorList>
    </citation>
    <scope>NUCLEOTIDE SEQUENCE [LARGE SCALE GENOMIC DNA]</scope>
    <source>
        <strain evidence="3 4">LSU 92-RS-03</strain>
    </source>
</reference>
<evidence type="ECO:0000313" key="4">
    <source>
        <dbReference type="Proteomes" id="UP000253551"/>
    </source>
</evidence>
<dbReference type="EMBL" id="PJQM01000022">
    <property type="protein sequence ID" value="RCI07167.1"/>
    <property type="molecule type" value="Genomic_DNA"/>
</dbReference>
<dbReference type="PANTHER" id="PTHR14030">
    <property type="entry name" value="MITOTIC CHECKPOINT SERINE/THREONINE-PROTEIN KINASE BUB1"/>
    <property type="match status" value="1"/>
</dbReference>
<comment type="caution">
    <text evidence="3">The sequence shown here is derived from an EMBL/GenBank/DDBJ whole genome shotgun (WGS) entry which is preliminary data.</text>
</comment>
<dbReference type="Pfam" id="PF08311">
    <property type="entry name" value="Mad3_BUB1_I"/>
    <property type="match status" value="1"/>
</dbReference>
<dbReference type="InterPro" id="IPR013212">
    <property type="entry name" value="Mad3/Bub1_I"/>
</dbReference>
<protein>
    <recommendedName>
        <fullName evidence="2">BUB1 N-terminal domain-containing protein</fullName>
    </recommendedName>
</protein>
<dbReference type="STRING" id="4846.A0A367KYF6"/>
<dbReference type="PROSITE" id="PS51489">
    <property type="entry name" value="BUB1_N"/>
    <property type="match status" value="1"/>
</dbReference>
<dbReference type="OrthoDB" id="248495at2759"/>
<dbReference type="SMART" id="SM00777">
    <property type="entry name" value="Mad3_BUB1_I"/>
    <property type="match status" value="1"/>
</dbReference>
<organism evidence="3 4">
    <name type="scientific">Rhizopus stolonifer</name>
    <name type="common">Rhizopus nigricans</name>
    <dbReference type="NCBI Taxonomy" id="4846"/>
    <lineage>
        <taxon>Eukaryota</taxon>
        <taxon>Fungi</taxon>
        <taxon>Fungi incertae sedis</taxon>
        <taxon>Mucoromycota</taxon>
        <taxon>Mucoromycotina</taxon>
        <taxon>Mucoromycetes</taxon>
        <taxon>Mucorales</taxon>
        <taxon>Mucorineae</taxon>
        <taxon>Rhizopodaceae</taxon>
        <taxon>Rhizopus</taxon>
    </lineage>
</organism>
<gene>
    <name evidence="3" type="ORF">CU098_013723</name>
</gene>
<dbReference type="Gene3D" id="1.25.40.430">
    <property type="match status" value="1"/>
</dbReference>
<proteinExistence type="predicted"/>
<dbReference type="Proteomes" id="UP000253551">
    <property type="component" value="Unassembled WGS sequence"/>
</dbReference>
<evidence type="ECO:0000256" key="1">
    <source>
        <dbReference type="SAM" id="MobiDB-lite"/>
    </source>
</evidence>
<dbReference type="PANTHER" id="PTHR14030:SF4">
    <property type="entry name" value="BUB1 KINASE, ISOFORM A-RELATED"/>
    <property type="match status" value="1"/>
</dbReference>
<dbReference type="AlphaFoldDB" id="A0A367KYF6"/>
<feature type="domain" description="BUB1 N-terminal" evidence="2">
    <location>
        <begin position="48"/>
        <end position="203"/>
    </location>
</feature>
<dbReference type="GO" id="GO:0005634">
    <property type="term" value="C:nucleus"/>
    <property type="evidence" value="ECO:0007669"/>
    <property type="project" value="TreeGrafter"/>
</dbReference>
<accession>A0A367KYF6</accession>
<evidence type="ECO:0000313" key="3">
    <source>
        <dbReference type="EMBL" id="RCI07167.1"/>
    </source>
</evidence>
<dbReference type="GO" id="GO:0007094">
    <property type="term" value="P:mitotic spindle assembly checkpoint signaling"/>
    <property type="evidence" value="ECO:0007669"/>
    <property type="project" value="InterPro"/>
</dbReference>
<dbReference type="InterPro" id="IPR015661">
    <property type="entry name" value="Bub1/Mad3"/>
</dbReference>
<keyword evidence="4" id="KW-1185">Reference proteome</keyword>
<evidence type="ECO:0000259" key="2">
    <source>
        <dbReference type="PROSITE" id="PS51489"/>
    </source>
</evidence>
<feature type="region of interest" description="Disordered" evidence="1">
    <location>
        <begin position="284"/>
        <end position="318"/>
    </location>
</feature>